<dbReference type="EMBL" id="JAWDJW010004126">
    <property type="protein sequence ID" value="KAK3076306.1"/>
    <property type="molecule type" value="Genomic_DNA"/>
</dbReference>
<protein>
    <submittedName>
        <fullName evidence="1">Uncharacterized protein</fullName>
    </submittedName>
</protein>
<keyword evidence="2" id="KW-1185">Reference proteome</keyword>
<evidence type="ECO:0000313" key="1">
    <source>
        <dbReference type="EMBL" id="KAK3076306.1"/>
    </source>
</evidence>
<accession>A0ACC3DHW9</accession>
<gene>
    <name evidence="1" type="ORF">LTS18_013366</name>
</gene>
<feature type="non-terminal residue" evidence="1">
    <location>
        <position position="1"/>
    </location>
</feature>
<name>A0ACC3DHW9_9PEZI</name>
<dbReference type="Proteomes" id="UP001186974">
    <property type="component" value="Unassembled WGS sequence"/>
</dbReference>
<reference evidence="1" key="1">
    <citation type="submission" date="2024-09" db="EMBL/GenBank/DDBJ databases">
        <title>Black Yeasts Isolated from many extreme environments.</title>
        <authorList>
            <person name="Coleine C."/>
            <person name="Stajich J.E."/>
            <person name="Selbmann L."/>
        </authorList>
    </citation>
    <scope>NUCLEOTIDE SEQUENCE</scope>
    <source>
        <strain evidence="1">CCFEE 5737</strain>
    </source>
</reference>
<comment type="caution">
    <text evidence="1">The sequence shown here is derived from an EMBL/GenBank/DDBJ whole genome shotgun (WGS) entry which is preliminary data.</text>
</comment>
<proteinExistence type="predicted"/>
<sequence>PSVRSIRTPPSSSHDHKRSKTARSPTCLKTDLPPAADVYTEIRANMLSNIMLLILASLLPTVLGQVTSSVPFPSTTASLPSTLLTIISSLPTSLARPTFSDLAPGGSATASSTPTTFDPDDPSSTLSSTDTTASQTSSSENDDDDGGTNLLNYYFVFLALFLLAVIAIFYLLHRRRRMQRLHRQAHTQQALSRDLRGWGGGPGGAGGATARRWVHGRGGSGSQQEGWRRSAGSARTETERHEGLNELGEAPPPYLPKEEERDEASGVAIPLRTLDPGSGQGKLPGYGEVVVGSREDVRGEGSSSMERGRQEEQRRT</sequence>
<organism evidence="1 2">
    <name type="scientific">Coniosporium uncinatum</name>
    <dbReference type="NCBI Taxonomy" id="93489"/>
    <lineage>
        <taxon>Eukaryota</taxon>
        <taxon>Fungi</taxon>
        <taxon>Dikarya</taxon>
        <taxon>Ascomycota</taxon>
        <taxon>Pezizomycotina</taxon>
        <taxon>Dothideomycetes</taxon>
        <taxon>Dothideomycetes incertae sedis</taxon>
        <taxon>Coniosporium</taxon>
    </lineage>
</organism>
<evidence type="ECO:0000313" key="2">
    <source>
        <dbReference type="Proteomes" id="UP001186974"/>
    </source>
</evidence>